<dbReference type="EC" id="6.3.4.15" evidence="3"/>
<accession>A0A6L3ZG63</accession>
<gene>
    <name evidence="3" type="ORF">F8C82_01160</name>
</gene>
<comment type="caution">
    <text evidence="3">The sequence shown here is derived from an EMBL/GenBank/DDBJ whole genome shotgun (WGS) entry which is preliminary data.</text>
</comment>
<feature type="domain" description="BPL/LPL catalytic" evidence="2">
    <location>
        <begin position="41"/>
        <end position="214"/>
    </location>
</feature>
<keyword evidence="1 3" id="KW-0436">Ligase</keyword>
<dbReference type="NCBIfam" id="TIGR00121">
    <property type="entry name" value="birA_ligase"/>
    <property type="match status" value="1"/>
</dbReference>
<dbReference type="PANTHER" id="PTHR12835:SF5">
    <property type="entry name" value="BIOTIN--PROTEIN LIGASE"/>
    <property type="match status" value="1"/>
</dbReference>
<dbReference type="Pfam" id="PF03099">
    <property type="entry name" value="BPL_LplA_LipB"/>
    <property type="match status" value="1"/>
</dbReference>
<dbReference type="GO" id="GO:0004077">
    <property type="term" value="F:biotin--[biotin carboxyl-carrier protein] ligase activity"/>
    <property type="evidence" value="ECO:0007669"/>
    <property type="project" value="UniProtKB-EC"/>
</dbReference>
<evidence type="ECO:0000313" key="4">
    <source>
        <dbReference type="Proteomes" id="UP000484164"/>
    </source>
</evidence>
<keyword evidence="4" id="KW-1185">Reference proteome</keyword>
<dbReference type="Proteomes" id="UP000484164">
    <property type="component" value="Unassembled WGS sequence"/>
</dbReference>
<dbReference type="InterPro" id="IPR045864">
    <property type="entry name" value="aa-tRNA-synth_II/BPL/LPL"/>
</dbReference>
<proteinExistence type="predicted"/>
<sequence length="278" mass="31079">MRRLVLHEAYISQSILVIFACANRVPRTRFIFAVMLKRGIEYRHFQSIASTNAMASSVLESEKIEHFLVLSTDTQTKGRGQQGTTWQDFPGENLLMTLITPSISWPAARVFDLNMAISLAILQALKPHLPVQLKWPNDIWVSGKKMAGLLIEPVVRGGYVQRLVVGLGLNVNQTQFDSSLNATSLVLECGKPFDLSLVRESISESIQSALTKILQTGISPKKEYLNSCVAYARIGKYRSGDQEFTALFSDIDNHGRQILLHSDGSKHAYDLKEVKYLP</sequence>
<evidence type="ECO:0000313" key="3">
    <source>
        <dbReference type="EMBL" id="KAB2817032.1"/>
    </source>
</evidence>
<dbReference type="GO" id="GO:0005737">
    <property type="term" value="C:cytoplasm"/>
    <property type="evidence" value="ECO:0007669"/>
    <property type="project" value="TreeGrafter"/>
</dbReference>
<dbReference type="PANTHER" id="PTHR12835">
    <property type="entry name" value="BIOTIN PROTEIN LIGASE"/>
    <property type="match status" value="1"/>
</dbReference>
<evidence type="ECO:0000259" key="2">
    <source>
        <dbReference type="PROSITE" id="PS51733"/>
    </source>
</evidence>
<dbReference type="PROSITE" id="PS51733">
    <property type="entry name" value="BPL_LPL_CATALYTIC"/>
    <property type="match status" value="1"/>
</dbReference>
<dbReference type="AlphaFoldDB" id="A0A6L3ZG63"/>
<dbReference type="Gene3D" id="3.30.930.10">
    <property type="entry name" value="Bira Bifunctional Protein, Domain 2"/>
    <property type="match status" value="1"/>
</dbReference>
<dbReference type="SUPFAM" id="SSF55681">
    <property type="entry name" value="Class II aaRS and biotin synthetases"/>
    <property type="match status" value="1"/>
</dbReference>
<dbReference type="InterPro" id="IPR004408">
    <property type="entry name" value="Biotin_CoA_COase_ligase"/>
</dbReference>
<reference evidence="3 4" key="1">
    <citation type="submission" date="2019-10" db="EMBL/GenBank/DDBJ databases">
        <title>Genome sequence of Phaeocystidibacter marisrubri JCM30614 (type strain).</title>
        <authorList>
            <person name="Bowman J.P."/>
        </authorList>
    </citation>
    <scope>NUCLEOTIDE SEQUENCE [LARGE SCALE GENOMIC DNA]</scope>
    <source>
        <strain evidence="3 4">JCM 30614</strain>
    </source>
</reference>
<organism evidence="3 4">
    <name type="scientific">Phaeocystidibacter marisrubri</name>
    <dbReference type="NCBI Taxonomy" id="1577780"/>
    <lineage>
        <taxon>Bacteria</taxon>
        <taxon>Pseudomonadati</taxon>
        <taxon>Bacteroidota</taxon>
        <taxon>Flavobacteriia</taxon>
        <taxon>Flavobacteriales</taxon>
        <taxon>Phaeocystidibacteraceae</taxon>
        <taxon>Phaeocystidibacter</taxon>
    </lineage>
</organism>
<dbReference type="RefSeq" id="WP_151691604.1">
    <property type="nucleotide sequence ID" value="NZ_BMGX01000002.1"/>
</dbReference>
<protein>
    <submittedName>
        <fullName evidence="3">Biotin--[acetyl-CoA-carboxylase] ligase</fullName>
        <ecNumber evidence="3">6.3.4.15</ecNumber>
    </submittedName>
</protein>
<name>A0A6L3ZG63_9FLAO</name>
<dbReference type="EMBL" id="WBVQ01000001">
    <property type="protein sequence ID" value="KAB2817032.1"/>
    <property type="molecule type" value="Genomic_DNA"/>
</dbReference>
<dbReference type="OrthoDB" id="9807064at2"/>
<dbReference type="InterPro" id="IPR004143">
    <property type="entry name" value="BPL_LPL_catalytic"/>
</dbReference>
<evidence type="ECO:0000256" key="1">
    <source>
        <dbReference type="ARBA" id="ARBA00022598"/>
    </source>
</evidence>
<dbReference type="PROSITE" id="PS51257">
    <property type="entry name" value="PROKAR_LIPOPROTEIN"/>
    <property type="match status" value="1"/>
</dbReference>
<dbReference type="CDD" id="cd16442">
    <property type="entry name" value="BPL"/>
    <property type="match status" value="1"/>
</dbReference>